<protein>
    <submittedName>
        <fullName evidence="2">Uncharacterized protein</fullName>
    </submittedName>
</protein>
<dbReference type="AlphaFoldDB" id="A0A1L6ZEG5"/>
<dbReference type="Pfam" id="PF13424">
    <property type="entry name" value="TPR_12"/>
    <property type="match status" value="1"/>
</dbReference>
<reference evidence="2 3" key="1">
    <citation type="submission" date="2016-05" db="EMBL/GenBank/DDBJ databases">
        <title>Complete Genome and Methylome Analysis of Psychrotrophic Bacterial Isolates from Antarctic Lake Untersee.</title>
        <authorList>
            <person name="Fomenkov A."/>
            <person name="Akimov V.N."/>
            <person name="Vasilyeva L.V."/>
            <person name="Andersen D."/>
            <person name="Vincze T."/>
            <person name="Roberts R.J."/>
        </authorList>
    </citation>
    <scope>NUCLEOTIDE SEQUENCE [LARGE SCALE GENOMIC DNA]</scope>
    <source>
        <strain evidence="2 3">U14-5</strain>
    </source>
</reference>
<evidence type="ECO:0000313" key="3">
    <source>
        <dbReference type="Proteomes" id="UP000185426"/>
    </source>
</evidence>
<name>A0A1L6ZEG5_BACIA</name>
<keyword evidence="1" id="KW-0802">TPR repeat</keyword>
<feature type="repeat" description="TPR" evidence="1">
    <location>
        <begin position="212"/>
        <end position="245"/>
    </location>
</feature>
<dbReference type="Pfam" id="PF18801">
    <property type="entry name" value="RapH_N"/>
    <property type="match status" value="1"/>
</dbReference>
<dbReference type="RefSeq" id="WP_075621529.1">
    <property type="nucleotide sequence ID" value="NZ_CP015607.1"/>
</dbReference>
<sequence length="368" mass="42796">MAEKVASPLVAKMIGDWYGFIKKQNILNAEIKRKEIVIACENMEEDQNVLIYFSLIDARYKMMVQEFDGSKELLKQIDIKEKQKTDNMIQYYYYFFNGMYEFYKKRFSDAINYYHIAETRLRNVPDELERAEFNYQLAIAYYEIAQNHFSINHAKKALESYKSSDLQESRVATTLMVIASNKMDLNLFEQAESTFKDAINLATASNLDLPQALGYFNLGICYERQGKLQKALECLQNGLSVELKKPHKTLHMRTNYMLARVLFQLDKKAEGLESYNESLMLANELADNAYIAKLNIIHSIYITGDEAQLDEALNVLKTHNLWSDATDLSIMAARFYKKQDNHKLASKYFDEGLESQAKKLTWMEEEAE</sequence>
<dbReference type="InterPro" id="IPR019734">
    <property type="entry name" value="TPR_rpt"/>
</dbReference>
<dbReference type="EMBL" id="CP015607">
    <property type="protein sequence ID" value="APT44890.1"/>
    <property type="molecule type" value="Genomic_DNA"/>
</dbReference>
<dbReference type="Gene3D" id="1.25.40.10">
    <property type="entry name" value="Tetratricopeptide repeat domain"/>
    <property type="match status" value="1"/>
</dbReference>
<dbReference type="Proteomes" id="UP000185426">
    <property type="component" value="Chromosome"/>
</dbReference>
<dbReference type="InterPro" id="IPR011990">
    <property type="entry name" value="TPR-like_helical_dom_sf"/>
</dbReference>
<accession>A0A1L6ZEG5</accession>
<organism evidence="2 3">
    <name type="scientific">Bacillus safensis</name>
    <dbReference type="NCBI Taxonomy" id="561879"/>
    <lineage>
        <taxon>Bacteria</taxon>
        <taxon>Bacillati</taxon>
        <taxon>Bacillota</taxon>
        <taxon>Bacilli</taxon>
        <taxon>Bacillales</taxon>
        <taxon>Bacillaceae</taxon>
        <taxon>Bacillus</taxon>
    </lineage>
</organism>
<proteinExistence type="predicted"/>
<gene>
    <name evidence="2" type="ORF">BSA145_02475</name>
</gene>
<dbReference type="SMART" id="SM00028">
    <property type="entry name" value="TPR"/>
    <property type="match status" value="6"/>
</dbReference>
<dbReference type="SUPFAM" id="SSF48452">
    <property type="entry name" value="TPR-like"/>
    <property type="match status" value="1"/>
</dbReference>
<dbReference type="PROSITE" id="PS50005">
    <property type="entry name" value="TPR"/>
    <property type="match status" value="1"/>
</dbReference>
<evidence type="ECO:0000256" key="1">
    <source>
        <dbReference type="PROSITE-ProRule" id="PRU00339"/>
    </source>
</evidence>
<evidence type="ECO:0000313" key="2">
    <source>
        <dbReference type="EMBL" id="APT44890.1"/>
    </source>
</evidence>